<sequence length="184" mass="21238">MIGDEYVNKLNGMYTSLDTVDRRIADISADILDQMIQEMKSSTLPIFSILLDESTDVENGRKLLVYARYIHDSVFKRNFPEISQEEFIEHLNSDVAKTNCSPISISQFMIKCLKFNSVISEPFLRLLLPFPPTFHCETAFSGLLFINYKYSIRLDAEDDIRRDIGQTMPRNPDLVKQKQDQSSQ</sequence>
<proteinExistence type="predicted"/>
<feature type="compositionally biased region" description="Basic and acidic residues" evidence="1">
    <location>
        <begin position="173"/>
        <end position="184"/>
    </location>
</feature>
<keyword evidence="3" id="KW-1185">Reference proteome</keyword>
<accession>A0A0C2MAP3</accession>
<dbReference type="PANTHER" id="PTHR45913:SF22">
    <property type="entry name" value="SCAN BOX DOMAIN-CONTAINING PROTEIN"/>
    <property type="match status" value="1"/>
</dbReference>
<evidence type="ECO:0000313" key="3">
    <source>
        <dbReference type="Proteomes" id="UP000031668"/>
    </source>
</evidence>
<dbReference type="Proteomes" id="UP000031668">
    <property type="component" value="Unassembled WGS sequence"/>
</dbReference>
<dbReference type="PANTHER" id="PTHR45913">
    <property type="entry name" value="EPM2A-INTERACTING PROTEIN 1"/>
    <property type="match status" value="1"/>
</dbReference>
<dbReference type="AlphaFoldDB" id="A0A0C2MAP3"/>
<gene>
    <name evidence="2" type="ORF">RF11_12824</name>
</gene>
<name>A0A0C2MAP3_THEKT</name>
<organism evidence="2 3">
    <name type="scientific">Thelohanellus kitauei</name>
    <name type="common">Myxosporean</name>
    <dbReference type="NCBI Taxonomy" id="669202"/>
    <lineage>
        <taxon>Eukaryota</taxon>
        <taxon>Metazoa</taxon>
        <taxon>Cnidaria</taxon>
        <taxon>Myxozoa</taxon>
        <taxon>Myxosporea</taxon>
        <taxon>Bivalvulida</taxon>
        <taxon>Platysporina</taxon>
        <taxon>Myxobolidae</taxon>
        <taxon>Thelohanellus</taxon>
    </lineage>
</organism>
<evidence type="ECO:0000256" key="1">
    <source>
        <dbReference type="SAM" id="MobiDB-lite"/>
    </source>
</evidence>
<dbReference type="OrthoDB" id="10060419at2759"/>
<protein>
    <recommendedName>
        <fullName evidence="4">DUF4371 domain-containing protein</fullName>
    </recommendedName>
</protein>
<feature type="region of interest" description="Disordered" evidence="1">
    <location>
        <begin position="165"/>
        <end position="184"/>
    </location>
</feature>
<evidence type="ECO:0008006" key="4">
    <source>
        <dbReference type="Google" id="ProtNLM"/>
    </source>
</evidence>
<evidence type="ECO:0000313" key="2">
    <source>
        <dbReference type="EMBL" id="KII61409.1"/>
    </source>
</evidence>
<comment type="caution">
    <text evidence="2">The sequence shown here is derived from an EMBL/GenBank/DDBJ whole genome shotgun (WGS) entry which is preliminary data.</text>
</comment>
<dbReference type="EMBL" id="JWZT01005339">
    <property type="protein sequence ID" value="KII61409.1"/>
    <property type="molecule type" value="Genomic_DNA"/>
</dbReference>
<reference evidence="2 3" key="1">
    <citation type="journal article" date="2014" name="Genome Biol. Evol.">
        <title>The genome of the myxosporean Thelohanellus kitauei shows adaptations to nutrient acquisition within its fish host.</title>
        <authorList>
            <person name="Yang Y."/>
            <person name="Xiong J."/>
            <person name="Zhou Z."/>
            <person name="Huo F."/>
            <person name="Miao W."/>
            <person name="Ran C."/>
            <person name="Liu Y."/>
            <person name="Zhang J."/>
            <person name="Feng J."/>
            <person name="Wang M."/>
            <person name="Wang M."/>
            <person name="Wang L."/>
            <person name="Yao B."/>
        </authorList>
    </citation>
    <scope>NUCLEOTIDE SEQUENCE [LARGE SCALE GENOMIC DNA]</scope>
    <source>
        <strain evidence="2">Wuqing</strain>
    </source>
</reference>